<protein>
    <recommendedName>
        <fullName evidence="1">Reverse transcriptase domain-containing protein</fullName>
    </recommendedName>
</protein>
<dbReference type="InterPro" id="IPR005135">
    <property type="entry name" value="Endo/exonuclease/phosphatase"/>
</dbReference>
<dbReference type="SUPFAM" id="SSF56219">
    <property type="entry name" value="DNase I-like"/>
    <property type="match status" value="1"/>
</dbReference>
<dbReference type="Pfam" id="PF14529">
    <property type="entry name" value="Exo_endo_phos_2"/>
    <property type="match status" value="1"/>
</dbReference>
<dbReference type="STRING" id="105785.A0A2J7Q1Q9"/>
<dbReference type="PROSITE" id="PS50878">
    <property type="entry name" value="RT_POL"/>
    <property type="match status" value="1"/>
</dbReference>
<dbReference type="GO" id="GO:0071897">
    <property type="term" value="P:DNA biosynthetic process"/>
    <property type="evidence" value="ECO:0007669"/>
    <property type="project" value="UniProtKB-ARBA"/>
</dbReference>
<dbReference type="PANTHER" id="PTHR19446">
    <property type="entry name" value="REVERSE TRANSCRIPTASES"/>
    <property type="match status" value="1"/>
</dbReference>
<dbReference type="CDD" id="cd01650">
    <property type="entry name" value="RT_nLTR_like"/>
    <property type="match status" value="1"/>
</dbReference>
<proteinExistence type="predicted"/>
<dbReference type="InterPro" id="IPR036691">
    <property type="entry name" value="Endo/exonu/phosph_ase_sf"/>
</dbReference>
<dbReference type="Gene3D" id="3.30.70.270">
    <property type="match status" value="1"/>
</dbReference>
<dbReference type="InterPro" id="IPR043128">
    <property type="entry name" value="Rev_trsase/Diguanyl_cyclase"/>
</dbReference>
<evidence type="ECO:0000313" key="3">
    <source>
        <dbReference type="Proteomes" id="UP000235965"/>
    </source>
</evidence>
<evidence type="ECO:0000313" key="2">
    <source>
        <dbReference type="EMBL" id="PNF22516.1"/>
    </source>
</evidence>
<dbReference type="InterPro" id="IPR043502">
    <property type="entry name" value="DNA/RNA_pol_sf"/>
</dbReference>
<reference evidence="2 3" key="1">
    <citation type="submission" date="2017-12" db="EMBL/GenBank/DDBJ databases">
        <title>Hemimetabolous genomes reveal molecular basis of termite eusociality.</title>
        <authorList>
            <person name="Harrison M.C."/>
            <person name="Jongepier E."/>
            <person name="Robertson H.M."/>
            <person name="Arning N."/>
            <person name="Bitard-Feildel T."/>
            <person name="Chao H."/>
            <person name="Childers C.P."/>
            <person name="Dinh H."/>
            <person name="Doddapaneni H."/>
            <person name="Dugan S."/>
            <person name="Gowin J."/>
            <person name="Greiner C."/>
            <person name="Han Y."/>
            <person name="Hu H."/>
            <person name="Hughes D.S.T."/>
            <person name="Huylmans A.-K."/>
            <person name="Kemena C."/>
            <person name="Kremer L.P.M."/>
            <person name="Lee S.L."/>
            <person name="Lopez-Ezquerra A."/>
            <person name="Mallet L."/>
            <person name="Monroy-Kuhn J.M."/>
            <person name="Moser A."/>
            <person name="Murali S.C."/>
            <person name="Muzny D.M."/>
            <person name="Otani S."/>
            <person name="Piulachs M.-D."/>
            <person name="Poelchau M."/>
            <person name="Qu J."/>
            <person name="Schaub F."/>
            <person name="Wada-Katsumata A."/>
            <person name="Worley K.C."/>
            <person name="Xie Q."/>
            <person name="Ylla G."/>
            <person name="Poulsen M."/>
            <person name="Gibbs R.A."/>
            <person name="Schal C."/>
            <person name="Richards S."/>
            <person name="Belles X."/>
            <person name="Korb J."/>
            <person name="Bornberg-Bauer E."/>
        </authorList>
    </citation>
    <scope>NUCLEOTIDE SEQUENCE [LARGE SCALE GENOMIC DNA]</scope>
    <source>
        <tissue evidence="2">Whole body</tissue>
    </source>
</reference>
<dbReference type="InParanoid" id="A0A2J7Q1Q9"/>
<evidence type="ECO:0000259" key="1">
    <source>
        <dbReference type="PROSITE" id="PS50878"/>
    </source>
</evidence>
<dbReference type="Gene3D" id="3.60.10.10">
    <property type="entry name" value="Endonuclease/exonuclease/phosphatase"/>
    <property type="match status" value="1"/>
</dbReference>
<feature type="domain" description="Reverse transcriptase" evidence="1">
    <location>
        <begin position="421"/>
        <end position="688"/>
    </location>
</feature>
<name>A0A2J7Q1Q9_9NEOP</name>
<dbReference type="EMBL" id="NEVH01019383">
    <property type="protein sequence ID" value="PNF22516.1"/>
    <property type="molecule type" value="Genomic_DNA"/>
</dbReference>
<dbReference type="SUPFAM" id="SSF56672">
    <property type="entry name" value="DNA/RNA polymerases"/>
    <property type="match status" value="1"/>
</dbReference>
<dbReference type="Pfam" id="PF00078">
    <property type="entry name" value="RVT_1"/>
    <property type="match status" value="1"/>
</dbReference>
<sequence>MQNAPDTITQNHDIIVLTETFLTEYTAIPGYYTTHSYAVQKQEGRPSGGVSCIYNNKIGEKIAEYKEDNMVHITTTYLEIIGLYIPPQTNIEDAIEKIASAVSRLDHKKPAILAGDINCRIDKPDKKTQEVTKLLQEEGFCLANRTDVMTYIAPNGCSCIDLVFKKGNEIEIEQQTIKTSSTSPLRKHLPISTRFKYGGKEQQMKTETSTLKKTRRIQKYILGKQEDIMQIIEQNEIDDAARKMTEILQKAAPTAKERKAKIWFDAECYNMRKATIKALHRARQTQNSNELKEYAEKRKRYKALIKSKKTEHIENEGKMIAEEAEKDPFVATKTTKKQMPQEVNIKIWEQHFTKILSQNTPTSSPRTDDVRACQPISHAEVLKAIKRTQNKKAAGPDGIYYEHIKEAKDIISKPLTGLYNRCLETGSIPQIWRKSLMKVLYKGKGDPEDPNNYRGVALENTMFKILTKILTDRLTTTVDSLIPENQFGFRPQRSTIQAITALLEAIEEALRHPRGKYHVVFIDYSKAFDLLDRSIITTKLKEIVGEENTTTRLIGDILKNNKIIIKDTVSESEEITQTNGVLQGDPLSPLLFNITTADLAKTMEKHTGVQLIMYADDMTIGGKNIEELQEASTTLENWARQNKLQINKNKTQLMTFRKGGRKGKNDEIKFNGEHIKSVKQYKYLGLTLQSTSTTFTAHITEKCTAAIKAIYTIRNLQLLSLETAMKIFHAKICPILLYGIEITWEKLSKQNLRKMEQVKARYLKLALGLPKNTQSRLTYELCKENFLLEELRYQLPSTKNSEEVIKERKQKREEIWEEFYSTDAMTDRTWTGPNRKLRHTITRLATHGFHHKICKNERFHEANDACVCKHCDKKCSRYHITICKKLTTSITEYSRE</sequence>
<dbReference type="GO" id="GO:0003824">
    <property type="term" value="F:catalytic activity"/>
    <property type="evidence" value="ECO:0007669"/>
    <property type="project" value="InterPro"/>
</dbReference>
<dbReference type="Proteomes" id="UP000235965">
    <property type="component" value="Unassembled WGS sequence"/>
</dbReference>
<accession>A0A2J7Q1Q9</accession>
<gene>
    <name evidence="2" type="ORF">B7P43_G14132</name>
</gene>
<dbReference type="InterPro" id="IPR000477">
    <property type="entry name" value="RT_dom"/>
</dbReference>
<keyword evidence="3" id="KW-1185">Reference proteome</keyword>
<dbReference type="AlphaFoldDB" id="A0A2J7Q1Q9"/>
<organism evidence="2 3">
    <name type="scientific">Cryptotermes secundus</name>
    <dbReference type="NCBI Taxonomy" id="105785"/>
    <lineage>
        <taxon>Eukaryota</taxon>
        <taxon>Metazoa</taxon>
        <taxon>Ecdysozoa</taxon>
        <taxon>Arthropoda</taxon>
        <taxon>Hexapoda</taxon>
        <taxon>Insecta</taxon>
        <taxon>Pterygota</taxon>
        <taxon>Neoptera</taxon>
        <taxon>Polyneoptera</taxon>
        <taxon>Dictyoptera</taxon>
        <taxon>Blattodea</taxon>
        <taxon>Blattoidea</taxon>
        <taxon>Termitoidae</taxon>
        <taxon>Kalotermitidae</taxon>
        <taxon>Cryptotermitinae</taxon>
        <taxon>Cryptotermes</taxon>
    </lineage>
</organism>
<comment type="caution">
    <text evidence="2">The sequence shown here is derived from an EMBL/GenBank/DDBJ whole genome shotgun (WGS) entry which is preliminary data.</text>
</comment>